<organism evidence="7 8">
    <name type="scientific">Tessaracoccus flavescens</name>
    <dbReference type="NCBI Taxonomy" id="399497"/>
    <lineage>
        <taxon>Bacteria</taxon>
        <taxon>Bacillati</taxon>
        <taxon>Actinomycetota</taxon>
        <taxon>Actinomycetes</taxon>
        <taxon>Propionibacteriales</taxon>
        <taxon>Propionibacteriaceae</taxon>
        <taxon>Tessaracoccus</taxon>
    </lineage>
</organism>
<evidence type="ECO:0000256" key="5">
    <source>
        <dbReference type="ARBA" id="ARBA00023239"/>
    </source>
</evidence>
<evidence type="ECO:0000256" key="3">
    <source>
        <dbReference type="ARBA" id="ARBA00013252"/>
    </source>
</evidence>
<dbReference type="Gene3D" id="3.30.1360.20">
    <property type="entry name" value="Transcriptional coactivator/pterin dehydratase"/>
    <property type="match status" value="1"/>
</dbReference>
<evidence type="ECO:0000259" key="6">
    <source>
        <dbReference type="Pfam" id="PF18029"/>
    </source>
</evidence>
<accession>A0A921JQI8</accession>
<dbReference type="SUPFAM" id="SSF54593">
    <property type="entry name" value="Glyoxalase/Bleomycin resistance protein/Dihydroxybiphenyl dioxygenase"/>
    <property type="match status" value="1"/>
</dbReference>
<dbReference type="AlphaFoldDB" id="A0A921JQI8"/>
<dbReference type="Gene3D" id="3.10.180.10">
    <property type="entry name" value="2,3-Dihydroxybiphenyl 1,2-Dioxygenase, domain 1"/>
    <property type="match status" value="1"/>
</dbReference>
<dbReference type="Pfam" id="PF01329">
    <property type="entry name" value="Pterin_4a"/>
    <property type="match status" value="1"/>
</dbReference>
<evidence type="ECO:0000313" key="8">
    <source>
        <dbReference type="Proteomes" id="UP000712713"/>
    </source>
</evidence>
<comment type="caution">
    <text evidence="7">The sequence shown here is derived from an EMBL/GenBank/DDBJ whole genome shotgun (WGS) entry which is preliminary data.</text>
</comment>
<dbReference type="PANTHER" id="PTHR35908">
    <property type="entry name" value="HYPOTHETICAL FUSION PROTEIN"/>
    <property type="match status" value="1"/>
</dbReference>
<keyword evidence="5 7" id="KW-0456">Lyase</keyword>
<dbReference type="EC" id="4.2.1.96" evidence="3"/>
<sequence>SRTEAQTQAPDWRYVLGRLHVSVAFDDFASALAFVNAVGAIAEELDHHPEIDLRYGLVHLAVASHDVHALTQRDVTLANKVSAIVADHGGRVEHSRLTEVEIAIDTMDASKISPFWEAVLGYEPDPDGHLIDPDRIGPIVWFQQMDEPRPVRNRIHLDVTVAHDEADARIEAALKAGGRMVSDKMARSFWILADADGNEACICTWQDRDERGW</sequence>
<dbReference type="InterPro" id="IPR029068">
    <property type="entry name" value="Glyas_Bleomycin-R_OHBP_Dase"/>
</dbReference>
<evidence type="ECO:0000256" key="4">
    <source>
        <dbReference type="ARBA" id="ARBA00021735"/>
    </source>
</evidence>
<dbReference type="InterPro" id="IPR041581">
    <property type="entry name" value="Glyoxalase_6"/>
</dbReference>
<dbReference type="Proteomes" id="UP000712713">
    <property type="component" value="Unassembled WGS sequence"/>
</dbReference>
<name>A0A921JQI8_9ACTN</name>
<feature type="non-terminal residue" evidence="7">
    <location>
        <position position="1"/>
    </location>
</feature>
<dbReference type="Pfam" id="PF18029">
    <property type="entry name" value="Glyoxalase_6"/>
    <property type="match status" value="1"/>
</dbReference>
<evidence type="ECO:0000313" key="7">
    <source>
        <dbReference type="EMBL" id="HJE51111.1"/>
    </source>
</evidence>
<protein>
    <recommendedName>
        <fullName evidence="4">Putative pterin-4-alpha-carbinolamine dehydratase</fullName>
        <ecNumber evidence="3">4.2.1.96</ecNumber>
    </recommendedName>
</protein>
<dbReference type="CDD" id="cd00488">
    <property type="entry name" value="PCD_DCoH"/>
    <property type="match status" value="1"/>
</dbReference>
<gene>
    <name evidence="7" type="ORF">K8V15_03895</name>
</gene>
<dbReference type="SUPFAM" id="SSF55248">
    <property type="entry name" value="PCD-like"/>
    <property type="match status" value="1"/>
</dbReference>
<evidence type="ECO:0000256" key="2">
    <source>
        <dbReference type="ARBA" id="ARBA00006472"/>
    </source>
</evidence>
<comment type="catalytic activity">
    <reaction evidence="1">
        <text>(4aS,6R)-4a-hydroxy-L-erythro-5,6,7,8-tetrahydrobiopterin = (6R)-L-erythro-6,7-dihydrobiopterin + H2O</text>
        <dbReference type="Rhea" id="RHEA:11920"/>
        <dbReference type="ChEBI" id="CHEBI:15377"/>
        <dbReference type="ChEBI" id="CHEBI:15642"/>
        <dbReference type="ChEBI" id="CHEBI:43120"/>
        <dbReference type="EC" id="4.2.1.96"/>
    </reaction>
</comment>
<dbReference type="EMBL" id="DYZF01000092">
    <property type="protein sequence ID" value="HJE51111.1"/>
    <property type="molecule type" value="Genomic_DNA"/>
</dbReference>
<dbReference type="PANTHER" id="PTHR35908:SF1">
    <property type="entry name" value="CONSERVED PROTEIN"/>
    <property type="match status" value="1"/>
</dbReference>
<dbReference type="GO" id="GO:0008124">
    <property type="term" value="F:4-alpha-hydroxytetrahydrobiopterin dehydratase activity"/>
    <property type="evidence" value="ECO:0007669"/>
    <property type="project" value="UniProtKB-EC"/>
</dbReference>
<reference evidence="7" key="1">
    <citation type="journal article" date="2021" name="PeerJ">
        <title>Extensive microbial diversity within the chicken gut microbiome revealed by metagenomics and culture.</title>
        <authorList>
            <person name="Gilroy R."/>
            <person name="Ravi A."/>
            <person name="Getino M."/>
            <person name="Pursley I."/>
            <person name="Horton D.L."/>
            <person name="Alikhan N.F."/>
            <person name="Baker D."/>
            <person name="Gharbi K."/>
            <person name="Hall N."/>
            <person name="Watson M."/>
            <person name="Adriaenssens E.M."/>
            <person name="Foster-Nyarko E."/>
            <person name="Jarju S."/>
            <person name="Secka A."/>
            <person name="Antonio M."/>
            <person name="Oren A."/>
            <person name="Chaudhuri R.R."/>
            <person name="La Ragione R."/>
            <person name="Hildebrand F."/>
            <person name="Pallen M.J."/>
        </authorList>
    </citation>
    <scope>NUCLEOTIDE SEQUENCE</scope>
    <source>
        <strain evidence="7">ChiGjej3B3-7470</strain>
    </source>
</reference>
<dbReference type="GO" id="GO:0006729">
    <property type="term" value="P:tetrahydrobiopterin biosynthetic process"/>
    <property type="evidence" value="ECO:0007669"/>
    <property type="project" value="InterPro"/>
</dbReference>
<dbReference type="InterPro" id="IPR036428">
    <property type="entry name" value="PCD_sf"/>
</dbReference>
<reference evidence="7" key="2">
    <citation type="submission" date="2021-09" db="EMBL/GenBank/DDBJ databases">
        <authorList>
            <person name="Gilroy R."/>
        </authorList>
    </citation>
    <scope>NUCLEOTIDE SEQUENCE</scope>
    <source>
        <strain evidence="7">ChiGjej3B3-7470</strain>
    </source>
</reference>
<feature type="domain" description="Glyoxalase-like" evidence="6">
    <location>
        <begin position="102"/>
        <end position="203"/>
    </location>
</feature>
<dbReference type="InterPro" id="IPR001533">
    <property type="entry name" value="Pterin_deHydtase"/>
</dbReference>
<comment type="similarity">
    <text evidence="2">Belongs to the pterin-4-alpha-carbinolamine dehydratase family.</text>
</comment>
<evidence type="ECO:0000256" key="1">
    <source>
        <dbReference type="ARBA" id="ARBA00001554"/>
    </source>
</evidence>
<proteinExistence type="inferred from homology"/>